<proteinExistence type="predicted"/>
<organism evidence="2 3">
    <name type="scientific">Ceraceosorus bombacis</name>
    <dbReference type="NCBI Taxonomy" id="401625"/>
    <lineage>
        <taxon>Eukaryota</taxon>
        <taxon>Fungi</taxon>
        <taxon>Dikarya</taxon>
        <taxon>Basidiomycota</taxon>
        <taxon>Ustilaginomycotina</taxon>
        <taxon>Exobasidiomycetes</taxon>
        <taxon>Ceraceosorales</taxon>
        <taxon>Ceraceosoraceae</taxon>
        <taxon>Ceraceosorus</taxon>
    </lineage>
</organism>
<protein>
    <submittedName>
        <fullName evidence="2">Uncharacterized protein</fullName>
    </submittedName>
</protein>
<feature type="compositionally biased region" description="Low complexity" evidence="1">
    <location>
        <begin position="63"/>
        <end position="77"/>
    </location>
</feature>
<dbReference type="AlphaFoldDB" id="A0A0P1A3C9"/>
<keyword evidence="3" id="KW-1185">Reference proteome</keyword>
<dbReference type="Proteomes" id="UP000054845">
    <property type="component" value="Unassembled WGS sequence"/>
</dbReference>
<name>A0A0P1A3C9_9BASI</name>
<feature type="region of interest" description="Disordered" evidence="1">
    <location>
        <begin position="63"/>
        <end position="90"/>
    </location>
</feature>
<evidence type="ECO:0000313" key="2">
    <source>
        <dbReference type="EMBL" id="CEG19354.1"/>
    </source>
</evidence>
<evidence type="ECO:0000313" key="3">
    <source>
        <dbReference type="Proteomes" id="UP000054845"/>
    </source>
</evidence>
<dbReference type="EMBL" id="CCYA01000324">
    <property type="protein sequence ID" value="CEG19354.1"/>
    <property type="molecule type" value="Genomic_DNA"/>
</dbReference>
<reference evidence="2 3" key="1">
    <citation type="submission" date="2014-09" db="EMBL/GenBank/DDBJ databases">
        <authorList>
            <person name="Magalhaes I.L.F."/>
            <person name="Oliveira U."/>
            <person name="Santos F.R."/>
            <person name="Vidigal T.H.D.A."/>
            <person name="Brescovit A.D."/>
            <person name="Santos A.J."/>
        </authorList>
    </citation>
    <scope>NUCLEOTIDE SEQUENCE [LARGE SCALE GENOMIC DNA]</scope>
</reference>
<sequence>MPRKKPRETPPTRQRAPTKTKGQLPATKRRRFGPTDTSSLLRVAAAGSSTSSLLPSLPIMATSSGASASTATVAPSAGQPPPLPAHQAGLSADLLPSSPIVAMSSEQQHLLLCQQGRPGLQVCDWG</sequence>
<feature type="region of interest" description="Disordered" evidence="1">
    <location>
        <begin position="1"/>
        <end position="39"/>
    </location>
</feature>
<evidence type="ECO:0000256" key="1">
    <source>
        <dbReference type="SAM" id="MobiDB-lite"/>
    </source>
</evidence>
<accession>A0A0P1A3C9</accession>